<accession>A0A8H6JKQ8</accession>
<feature type="compositionally biased region" description="Polar residues" evidence="1">
    <location>
        <begin position="449"/>
        <end position="460"/>
    </location>
</feature>
<evidence type="ECO:0000313" key="2">
    <source>
        <dbReference type="EMBL" id="KAF6814406.1"/>
    </source>
</evidence>
<gene>
    <name evidence="2" type="ORF">CMUS01_12654</name>
</gene>
<dbReference type="EMBL" id="WIGM01000732">
    <property type="protein sequence ID" value="KAF6814406.1"/>
    <property type="molecule type" value="Genomic_DNA"/>
</dbReference>
<keyword evidence="3" id="KW-1185">Reference proteome</keyword>
<proteinExistence type="predicted"/>
<feature type="region of interest" description="Disordered" evidence="1">
    <location>
        <begin position="291"/>
        <end position="322"/>
    </location>
</feature>
<feature type="compositionally biased region" description="Low complexity" evidence="1">
    <location>
        <begin position="250"/>
        <end position="262"/>
    </location>
</feature>
<feature type="region of interest" description="Disordered" evidence="1">
    <location>
        <begin position="445"/>
        <end position="469"/>
    </location>
</feature>
<dbReference type="OrthoDB" id="4824153at2759"/>
<evidence type="ECO:0000313" key="3">
    <source>
        <dbReference type="Proteomes" id="UP000639643"/>
    </source>
</evidence>
<feature type="compositionally biased region" description="Basic and acidic residues" evidence="1">
    <location>
        <begin position="156"/>
        <end position="165"/>
    </location>
</feature>
<feature type="compositionally biased region" description="Low complexity" evidence="1">
    <location>
        <begin position="126"/>
        <end position="135"/>
    </location>
</feature>
<feature type="region of interest" description="Disordered" evidence="1">
    <location>
        <begin position="113"/>
        <end position="272"/>
    </location>
</feature>
<name>A0A8H6JKQ8_9PEZI</name>
<feature type="compositionally biased region" description="Low complexity" evidence="1">
    <location>
        <begin position="200"/>
        <end position="210"/>
    </location>
</feature>
<feature type="non-terminal residue" evidence="2">
    <location>
        <position position="1"/>
    </location>
</feature>
<feature type="region of interest" description="Disordered" evidence="1">
    <location>
        <begin position="77"/>
        <end position="97"/>
    </location>
</feature>
<dbReference type="Proteomes" id="UP000639643">
    <property type="component" value="Unassembled WGS sequence"/>
</dbReference>
<reference evidence="2" key="1">
    <citation type="journal article" date="2020" name="Phytopathology">
        <title>Genome Sequence Resources of Colletotrichum truncatum, C. plurivorum, C. musicola, and C. sojae: Four Species Pathogenic to Soybean (Glycine max).</title>
        <authorList>
            <person name="Rogerio F."/>
            <person name="Boufleur T.R."/>
            <person name="Ciampi-Guillardi M."/>
            <person name="Sukno S.A."/>
            <person name="Thon M.R."/>
            <person name="Massola Junior N.S."/>
            <person name="Baroncelli R."/>
        </authorList>
    </citation>
    <scope>NUCLEOTIDE SEQUENCE</scope>
    <source>
        <strain evidence="2">LFN0074</strain>
    </source>
</reference>
<sequence>GTCSKQERLVQKNLNSHHPHYQPSPRPLWIILLCCLPSEPPSPSQSRKRCPTETWTEEVERLCPRCQTIRDAPSLVPGRAPAAANSNTRFDAGVSPAKPAAVAKRNWFVGDRHLHPVGRPAHTDRGAGQSSSSSGGHRHHVASSSSRSGRQQPPQKETRPRRDTAGPRPQDSTANLRPSPLRVAQTESSQVPPSLERINDSNSNNSNDSSTVKPTKKKRKVGRSAVEGMSNPPMSVLVEDVEKTWGSGSGSSSSSTPSTATSEQAPYTPYTPELPLDELFEEVELMWQRGVEPPSRLQEPQQKRQGRGGGIPPDDFPAKRPVRDEVDSWPLRKRFGALRVERGPRGRKECVNVRGEQLADDGWFESCSCEDDAVQNADRSYAVTQESAALVRPFSLPTCAEKCRQRLDAKIQDRRKLGDESRTCSAHRAMAVVVSAARVWHVIRPEQWPDQNQTEQNGPDQTRPADLRQTGATVAIFWAARENAPAGAAPSIPHANSVVTGSDD</sequence>
<feature type="region of interest" description="Disordered" evidence="1">
    <location>
        <begin position="485"/>
        <end position="504"/>
    </location>
</feature>
<protein>
    <submittedName>
        <fullName evidence="2">Uncharacterized protein</fullName>
    </submittedName>
</protein>
<comment type="caution">
    <text evidence="2">The sequence shown here is derived from an EMBL/GenBank/DDBJ whole genome shotgun (WGS) entry which is preliminary data.</text>
</comment>
<dbReference type="AlphaFoldDB" id="A0A8H6JKQ8"/>
<feature type="compositionally biased region" description="Low complexity" evidence="1">
    <location>
        <begin position="142"/>
        <end position="152"/>
    </location>
</feature>
<evidence type="ECO:0000256" key="1">
    <source>
        <dbReference type="SAM" id="MobiDB-lite"/>
    </source>
</evidence>
<organism evidence="2 3">
    <name type="scientific">Colletotrichum musicola</name>
    <dbReference type="NCBI Taxonomy" id="2175873"/>
    <lineage>
        <taxon>Eukaryota</taxon>
        <taxon>Fungi</taxon>
        <taxon>Dikarya</taxon>
        <taxon>Ascomycota</taxon>
        <taxon>Pezizomycotina</taxon>
        <taxon>Sordariomycetes</taxon>
        <taxon>Hypocreomycetidae</taxon>
        <taxon>Glomerellales</taxon>
        <taxon>Glomerellaceae</taxon>
        <taxon>Colletotrichum</taxon>
        <taxon>Colletotrichum orchidearum species complex</taxon>
    </lineage>
</organism>